<feature type="transmembrane region" description="Helical" evidence="2">
    <location>
        <begin position="20"/>
        <end position="42"/>
    </location>
</feature>
<keyword evidence="2" id="KW-0472">Membrane</keyword>
<feature type="region of interest" description="Disordered" evidence="1">
    <location>
        <begin position="136"/>
        <end position="261"/>
    </location>
</feature>
<protein>
    <submittedName>
        <fullName evidence="3">Uncharacterized protein</fullName>
    </submittedName>
</protein>
<sequence>MAFWKTALNFSNKLENARTLFWAWIMVLVGVGLLCFGGYLFVKSGSHCAATGSGHQSCAASSDRSGGLKLAGAGVVFVVLGGILFHPWFRPKKHWLVEVADTYEDALAQQNRQGANQPGYPAAGAYPPAQGYPAGGYSPAQGYSPSGHPATPNYAAGQGYPPQSGHSATPGAQPSGYQHTPGAQPQPGYQPTPGVQPQPGYQPTPGAQPRPGYQPGPGAQSGPGYQAPPGYSGAPGYQQPSGYPAQPPGSYPPPGYPPQRD</sequence>
<evidence type="ECO:0000256" key="2">
    <source>
        <dbReference type="SAM" id="Phobius"/>
    </source>
</evidence>
<feature type="compositionally biased region" description="Polar residues" evidence="1">
    <location>
        <begin position="164"/>
        <end position="187"/>
    </location>
</feature>
<dbReference type="EMBL" id="CP046172">
    <property type="protein sequence ID" value="QIS13134.1"/>
    <property type="molecule type" value="Genomic_DNA"/>
</dbReference>
<name>A0A6G9YIX1_9NOCA</name>
<keyword evidence="2" id="KW-0812">Transmembrane</keyword>
<accession>A0A6G9YIX1</accession>
<keyword evidence="2" id="KW-1133">Transmembrane helix</keyword>
<reference evidence="3 4" key="1">
    <citation type="journal article" date="2019" name="ACS Chem. Biol.">
        <title>Identification and Mobilization of a Cryptic Antibiotic Biosynthesis Gene Locus from a Human-Pathogenic Nocardia Isolate.</title>
        <authorList>
            <person name="Herisse M."/>
            <person name="Ishida K."/>
            <person name="Porter J.L."/>
            <person name="Howden B."/>
            <person name="Hertweck C."/>
            <person name="Stinear T.P."/>
            <person name="Pidot S.J."/>
        </authorList>
    </citation>
    <scope>NUCLEOTIDE SEQUENCE [LARGE SCALE GENOMIC DNA]</scope>
    <source>
        <strain evidence="3 4">AUSMDU00012717</strain>
    </source>
</reference>
<feature type="compositionally biased region" description="Pro residues" evidence="1">
    <location>
        <begin position="245"/>
        <end position="261"/>
    </location>
</feature>
<feature type="compositionally biased region" description="Low complexity" evidence="1">
    <location>
        <begin position="235"/>
        <end position="244"/>
    </location>
</feature>
<feature type="transmembrane region" description="Helical" evidence="2">
    <location>
        <begin position="70"/>
        <end position="89"/>
    </location>
</feature>
<feature type="compositionally biased region" description="Pro residues" evidence="1">
    <location>
        <begin position="188"/>
        <end position="214"/>
    </location>
</feature>
<dbReference type="KEGG" id="nah:F5544_26400"/>
<evidence type="ECO:0000256" key="1">
    <source>
        <dbReference type="SAM" id="MobiDB-lite"/>
    </source>
</evidence>
<dbReference type="Proteomes" id="UP000503540">
    <property type="component" value="Chromosome"/>
</dbReference>
<keyword evidence="4" id="KW-1185">Reference proteome</keyword>
<evidence type="ECO:0000313" key="4">
    <source>
        <dbReference type="Proteomes" id="UP000503540"/>
    </source>
</evidence>
<dbReference type="RefSeq" id="WP_167475711.1">
    <property type="nucleotide sequence ID" value="NZ_CP046172.1"/>
</dbReference>
<evidence type="ECO:0000313" key="3">
    <source>
        <dbReference type="EMBL" id="QIS13134.1"/>
    </source>
</evidence>
<dbReference type="AlphaFoldDB" id="A0A6G9YIX1"/>
<gene>
    <name evidence="3" type="ORF">F5544_26400</name>
</gene>
<proteinExistence type="predicted"/>
<organism evidence="3 4">
    <name type="scientific">Nocardia arthritidis</name>
    <dbReference type="NCBI Taxonomy" id="228602"/>
    <lineage>
        <taxon>Bacteria</taxon>
        <taxon>Bacillati</taxon>
        <taxon>Actinomycetota</taxon>
        <taxon>Actinomycetes</taxon>
        <taxon>Mycobacteriales</taxon>
        <taxon>Nocardiaceae</taxon>
        <taxon>Nocardia</taxon>
    </lineage>
</organism>